<evidence type="ECO:0000313" key="1">
    <source>
        <dbReference type="EMBL" id="OGY84080.1"/>
    </source>
</evidence>
<name>A0A1G2B759_9BACT</name>
<dbReference type="AlphaFoldDB" id="A0A1G2B759"/>
<dbReference type="STRING" id="1798542.A3F54_00830"/>
<reference evidence="1 2" key="1">
    <citation type="journal article" date="2016" name="Nat. Commun.">
        <title>Thousands of microbial genomes shed light on interconnected biogeochemical processes in an aquifer system.</title>
        <authorList>
            <person name="Anantharaman K."/>
            <person name="Brown C.T."/>
            <person name="Hug L.A."/>
            <person name="Sharon I."/>
            <person name="Castelle C.J."/>
            <person name="Probst A.J."/>
            <person name="Thomas B.C."/>
            <person name="Singh A."/>
            <person name="Wilkins M.J."/>
            <person name="Karaoz U."/>
            <person name="Brodie E.L."/>
            <person name="Williams K.H."/>
            <person name="Hubbard S.S."/>
            <person name="Banfield J.F."/>
        </authorList>
    </citation>
    <scope>NUCLEOTIDE SEQUENCE [LARGE SCALE GENOMIC DNA]</scope>
</reference>
<comment type="caution">
    <text evidence="1">The sequence shown here is derived from an EMBL/GenBank/DDBJ whole genome shotgun (WGS) entry which is preliminary data.</text>
</comment>
<sequence length="268" mass="28046">MHETDRLLQPQDLDAFLDIFYLLRRGGEYFAQFATVFDFRVGFVEDVKPFVAQIDATEAVVTIHHVDGKPDVGTIFTVLQVSALITFAAIDEFIGEFAARDIETIHRVFAVEEVGAVEAIFVKAGVEEKVAIFQMGDLIAEVAVLDVEIECCWPGGGLEQLGELGEKRAREIVIAGEVKAAPAITVPGGLRVNGEGRVSGKAGEDGLIVAAVSGAFVEGAQITEGETANHAAARAPGGGRDVEFGVEGLVGGGDVEGLPALGAGGILG</sequence>
<evidence type="ECO:0000313" key="2">
    <source>
        <dbReference type="Proteomes" id="UP000176952"/>
    </source>
</evidence>
<dbReference type="EMBL" id="MHKD01000018">
    <property type="protein sequence ID" value="OGY84080.1"/>
    <property type="molecule type" value="Genomic_DNA"/>
</dbReference>
<accession>A0A1G2B759</accession>
<proteinExistence type="predicted"/>
<organism evidence="1 2">
    <name type="scientific">Candidatus Kerfeldbacteria bacterium RIFCSPHIGHO2_12_FULL_48_17</name>
    <dbReference type="NCBI Taxonomy" id="1798542"/>
    <lineage>
        <taxon>Bacteria</taxon>
        <taxon>Candidatus Kerfeldiibacteriota</taxon>
    </lineage>
</organism>
<protein>
    <submittedName>
        <fullName evidence="1">Uncharacterized protein</fullName>
    </submittedName>
</protein>
<dbReference type="Proteomes" id="UP000176952">
    <property type="component" value="Unassembled WGS sequence"/>
</dbReference>
<gene>
    <name evidence="1" type="ORF">A3F54_00830</name>
</gene>